<dbReference type="KEGG" id="beq:BEWA_014010"/>
<dbReference type="VEuPathDB" id="PiroplasmaDB:BEWA_014010"/>
<proteinExistence type="predicted"/>
<keyword evidence="2" id="KW-1185">Reference proteome</keyword>
<sequence length="477" mass="53062">MSKTCQRRWASYDLTTVDIGKGPGSDDVTTDNGKYTYKACAEIIIDLSTSKYPTGYTKYTHAPRRVGTGSINPYIGGINHHGTEQRGFGDLDDWNSSLDVYYLDYDTSRVLPLVIKITRYGYTIYTYTYFNRKEYLAVSDWKRDTTIGNDGDSLTAKLKEISGSLSDLMVLKIDQVKNGNYYSNGEDKPPEANRDTQVQVTQSTYETVYNKLTHKLPGKKLRVLSTKSGSTNTPFDLPNVHITPYSEAHVYFWTGDANHEKPLLISLSSETSSKHYKYGSGKWKLESGEINDGNLKQNLDQENCDRNDAHIVNISYDGGSGYNCPSCGSKWVLVSRYGTRYSYSHHNLAGSSIRRFKDRDKDQVGLPSLKGTSQVYVYQYPKASGTPLLIYLPYSPNKWYQRISKTGNEWEKVQGDPPSSPGDPNIFKLLKTINGDKEGLSDGAIAGISGGVLGGGGVIGLGIWKGHALFSLLKTLF</sequence>
<dbReference type="AlphaFoldDB" id="L1LBP2"/>
<evidence type="ECO:0000313" key="2">
    <source>
        <dbReference type="Proteomes" id="UP000031512"/>
    </source>
</evidence>
<protein>
    <submittedName>
        <fullName evidence="1">Uncharacterized protein</fullName>
    </submittedName>
</protein>
<evidence type="ECO:0000313" key="1">
    <source>
        <dbReference type="EMBL" id="EKX72842.1"/>
    </source>
</evidence>
<dbReference type="RefSeq" id="XP_004832294.1">
    <property type="nucleotide sequence ID" value="XM_004832237.1"/>
</dbReference>
<comment type="caution">
    <text evidence="1">The sequence shown here is derived from an EMBL/GenBank/DDBJ whole genome shotgun (WGS) entry which is preliminary data.</text>
</comment>
<reference evidence="1 2" key="1">
    <citation type="journal article" date="2012" name="BMC Genomics">
        <title>Comparative genomic analysis and phylogenetic position of Theileria equi.</title>
        <authorList>
            <person name="Kappmeyer L.S."/>
            <person name="Thiagarajan M."/>
            <person name="Herndon D.R."/>
            <person name="Ramsay J.D."/>
            <person name="Caler E."/>
            <person name="Djikeng A."/>
            <person name="Gillespie J.J."/>
            <person name="Lau A.O."/>
            <person name="Roalson E.H."/>
            <person name="Silva J.C."/>
            <person name="Silva M.G."/>
            <person name="Suarez C.E."/>
            <person name="Ueti M.W."/>
            <person name="Nene V.M."/>
            <person name="Mealey R.H."/>
            <person name="Knowles D.P."/>
            <person name="Brayton K.A."/>
        </authorList>
    </citation>
    <scope>NUCLEOTIDE SEQUENCE [LARGE SCALE GENOMIC DNA]</scope>
    <source>
        <strain evidence="1 2">WA</strain>
    </source>
</reference>
<name>L1LBP2_THEEQ</name>
<dbReference type="Proteomes" id="UP000031512">
    <property type="component" value="Unassembled WGS sequence"/>
</dbReference>
<gene>
    <name evidence="1" type="ORF">BEWA_014010</name>
</gene>
<dbReference type="eggNOG" id="ENOG502QWUR">
    <property type="taxonomic scope" value="Eukaryota"/>
</dbReference>
<dbReference type="GeneID" id="15804477"/>
<dbReference type="EMBL" id="ACOU01000004">
    <property type="protein sequence ID" value="EKX72842.1"/>
    <property type="molecule type" value="Genomic_DNA"/>
</dbReference>
<organism evidence="1 2">
    <name type="scientific">Theileria equi strain WA</name>
    <dbReference type="NCBI Taxonomy" id="1537102"/>
    <lineage>
        <taxon>Eukaryota</taxon>
        <taxon>Sar</taxon>
        <taxon>Alveolata</taxon>
        <taxon>Apicomplexa</taxon>
        <taxon>Aconoidasida</taxon>
        <taxon>Piroplasmida</taxon>
        <taxon>Theileriidae</taxon>
        <taxon>Theileria</taxon>
    </lineage>
</organism>
<accession>L1LBP2</accession>